<dbReference type="GO" id="GO:0003677">
    <property type="term" value="F:DNA binding"/>
    <property type="evidence" value="ECO:0007669"/>
    <property type="project" value="UniProtKB-KW"/>
</dbReference>
<keyword evidence="7" id="KW-1185">Reference proteome</keyword>
<dbReference type="RefSeq" id="WP_210851344.1">
    <property type="nucleotide sequence ID" value="NZ_JAGQDD010000001.1"/>
</dbReference>
<dbReference type="InterPro" id="IPR037402">
    <property type="entry name" value="YidZ_PBP2"/>
</dbReference>
<evidence type="ECO:0000313" key="7">
    <source>
        <dbReference type="Proteomes" id="UP000676246"/>
    </source>
</evidence>
<name>A0A940YAF1_9BURK</name>
<evidence type="ECO:0000256" key="1">
    <source>
        <dbReference type="ARBA" id="ARBA00009437"/>
    </source>
</evidence>
<dbReference type="SUPFAM" id="SSF46785">
    <property type="entry name" value="Winged helix' DNA-binding domain"/>
    <property type="match status" value="1"/>
</dbReference>
<keyword evidence="4" id="KW-0804">Transcription</keyword>
<comment type="caution">
    <text evidence="6">The sequence shown here is derived from an EMBL/GenBank/DDBJ whole genome shotgun (WGS) entry which is preliminary data.</text>
</comment>
<evidence type="ECO:0000256" key="3">
    <source>
        <dbReference type="ARBA" id="ARBA00023125"/>
    </source>
</evidence>
<proteinExistence type="inferred from homology"/>
<dbReference type="PANTHER" id="PTHR30118:SF15">
    <property type="entry name" value="TRANSCRIPTIONAL REGULATORY PROTEIN"/>
    <property type="match status" value="1"/>
</dbReference>
<dbReference type="InterPro" id="IPR036388">
    <property type="entry name" value="WH-like_DNA-bd_sf"/>
</dbReference>
<dbReference type="SUPFAM" id="SSF53850">
    <property type="entry name" value="Periplasmic binding protein-like II"/>
    <property type="match status" value="1"/>
</dbReference>
<evidence type="ECO:0000256" key="4">
    <source>
        <dbReference type="ARBA" id="ARBA00023163"/>
    </source>
</evidence>
<dbReference type="Proteomes" id="UP000676246">
    <property type="component" value="Unassembled WGS sequence"/>
</dbReference>
<gene>
    <name evidence="6" type="ORF">KAK03_01420</name>
</gene>
<sequence>MSRPQANFRTLDLNLLRVFDTLMAEGSLTRAASRLAMTQPAASHALRRLHDALGETLFERGARGMQPTARAQALWPQVRAALAGLQQALAPQDFDPVADPVNFRLAMVDATAVLLMPHLIATVERSGAAVNFRVLPLTTRDPRALLARGDADLAVGHFPDAITGLVAEGDTATLRHQQLYESRYVCVMRRGHPLAGRPLDLDAYCAAQHLLVSFSGRPHGFVDQALLALGRRRRIVLTVNQFYTAGQVVAGSDLLTVLPVSFLGATGVPDELLTCELPFSLQPIQVAMLWHMRLDAVPAQAWLRQQVAQAPGPQ</sequence>
<protein>
    <submittedName>
        <fullName evidence="6">LysR family transcriptional regulator</fullName>
    </submittedName>
</protein>
<reference evidence="6 7" key="1">
    <citation type="submission" date="2021-04" db="EMBL/GenBank/DDBJ databases">
        <title>The genome sequence of Ideonella sp. 3Y2.</title>
        <authorList>
            <person name="Liu Y."/>
        </authorList>
    </citation>
    <scope>NUCLEOTIDE SEQUENCE [LARGE SCALE GENOMIC DNA]</scope>
    <source>
        <strain evidence="6 7">3Y2</strain>
    </source>
</reference>
<dbReference type="GO" id="GO:0003700">
    <property type="term" value="F:DNA-binding transcription factor activity"/>
    <property type="evidence" value="ECO:0007669"/>
    <property type="project" value="InterPro"/>
</dbReference>
<dbReference type="Gene3D" id="3.40.190.10">
    <property type="entry name" value="Periplasmic binding protein-like II"/>
    <property type="match status" value="2"/>
</dbReference>
<dbReference type="InterPro" id="IPR036390">
    <property type="entry name" value="WH_DNA-bd_sf"/>
</dbReference>
<organism evidence="6 7">
    <name type="scientific">Ideonella alba</name>
    <dbReference type="NCBI Taxonomy" id="2824118"/>
    <lineage>
        <taxon>Bacteria</taxon>
        <taxon>Pseudomonadati</taxon>
        <taxon>Pseudomonadota</taxon>
        <taxon>Betaproteobacteria</taxon>
        <taxon>Burkholderiales</taxon>
        <taxon>Sphaerotilaceae</taxon>
        <taxon>Ideonella</taxon>
    </lineage>
</organism>
<dbReference type="Pfam" id="PF03466">
    <property type="entry name" value="LysR_substrate"/>
    <property type="match status" value="1"/>
</dbReference>
<dbReference type="InterPro" id="IPR000847">
    <property type="entry name" value="LysR_HTH_N"/>
</dbReference>
<keyword evidence="3" id="KW-0238">DNA-binding</keyword>
<dbReference type="Pfam" id="PF00126">
    <property type="entry name" value="HTH_1"/>
    <property type="match status" value="1"/>
</dbReference>
<comment type="similarity">
    <text evidence="1">Belongs to the LysR transcriptional regulatory family.</text>
</comment>
<dbReference type="CDD" id="cd08417">
    <property type="entry name" value="PBP2_Nitroaromatics_like"/>
    <property type="match status" value="1"/>
</dbReference>
<accession>A0A940YAF1</accession>
<evidence type="ECO:0000313" key="6">
    <source>
        <dbReference type="EMBL" id="MBQ0929127.1"/>
    </source>
</evidence>
<dbReference type="EMBL" id="JAGQDD010000001">
    <property type="protein sequence ID" value="MBQ0929127.1"/>
    <property type="molecule type" value="Genomic_DNA"/>
</dbReference>
<evidence type="ECO:0000256" key="2">
    <source>
        <dbReference type="ARBA" id="ARBA00023015"/>
    </source>
</evidence>
<dbReference type="PROSITE" id="PS50931">
    <property type="entry name" value="HTH_LYSR"/>
    <property type="match status" value="1"/>
</dbReference>
<evidence type="ECO:0000259" key="5">
    <source>
        <dbReference type="PROSITE" id="PS50931"/>
    </source>
</evidence>
<dbReference type="PRINTS" id="PR00039">
    <property type="entry name" value="HTHLYSR"/>
</dbReference>
<keyword evidence="2" id="KW-0805">Transcription regulation</keyword>
<dbReference type="Gene3D" id="1.10.10.10">
    <property type="entry name" value="Winged helix-like DNA-binding domain superfamily/Winged helix DNA-binding domain"/>
    <property type="match status" value="1"/>
</dbReference>
<feature type="domain" description="HTH lysR-type" evidence="5">
    <location>
        <begin position="11"/>
        <end position="68"/>
    </location>
</feature>
<dbReference type="InterPro" id="IPR050389">
    <property type="entry name" value="LysR-type_TF"/>
</dbReference>
<dbReference type="PANTHER" id="PTHR30118">
    <property type="entry name" value="HTH-TYPE TRANSCRIPTIONAL REGULATOR LEUO-RELATED"/>
    <property type="match status" value="1"/>
</dbReference>
<dbReference type="InterPro" id="IPR005119">
    <property type="entry name" value="LysR_subst-bd"/>
</dbReference>
<dbReference type="AlphaFoldDB" id="A0A940YAF1"/>